<evidence type="ECO:0000256" key="4">
    <source>
        <dbReference type="SAM" id="MobiDB-lite"/>
    </source>
</evidence>
<feature type="compositionally biased region" description="Polar residues" evidence="4">
    <location>
        <begin position="109"/>
        <end position="120"/>
    </location>
</feature>
<keyword evidence="7" id="KW-1185">Reference proteome</keyword>
<gene>
    <name evidence="6" type="ORF">GGI19_005085</name>
</gene>
<keyword evidence="3" id="KW-0479">Metal-binding</keyword>
<reference evidence="6" key="1">
    <citation type="submission" date="2022-07" db="EMBL/GenBank/DDBJ databases">
        <title>Phylogenomic reconstructions and comparative analyses of Kickxellomycotina fungi.</title>
        <authorList>
            <person name="Reynolds N.K."/>
            <person name="Stajich J.E."/>
            <person name="Barry K."/>
            <person name="Grigoriev I.V."/>
            <person name="Crous P."/>
            <person name="Smith M.E."/>
        </authorList>
    </citation>
    <scope>NUCLEOTIDE SEQUENCE</scope>
    <source>
        <strain evidence="6">BCRC 34297</strain>
    </source>
</reference>
<accession>A0A9W8L9N7</accession>
<protein>
    <recommendedName>
        <fullName evidence="5">C2H2-type domain-containing protein</fullName>
    </recommendedName>
</protein>
<evidence type="ECO:0000256" key="3">
    <source>
        <dbReference type="PROSITE-ProRule" id="PRU00042"/>
    </source>
</evidence>
<comment type="caution">
    <text evidence="6">The sequence shown here is derived from an EMBL/GenBank/DDBJ whole genome shotgun (WGS) entry which is preliminary data.</text>
</comment>
<proteinExistence type="inferred from homology"/>
<evidence type="ECO:0000313" key="7">
    <source>
        <dbReference type="Proteomes" id="UP001140011"/>
    </source>
</evidence>
<dbReference type="SUPFAM" id="SSF57667">
    <property type="entry name" value="beta-beta-alpha zinc fingers"/>
    <property type="match status" value="1"/>
</dbReference>
<organism evidence="6 7">
    <name type="scientific">Coemansia pectinata</name>
    <dbReference type="NCBI Taxonomy" id="1052879"/>
    <lineage>
        <taxon>Eukaryota</taxon>
        <taxon>Fungi</taxon>
        <taxon>Fungi incertae sedis</taxon>
        <taxon>Zoopagomycota</taxon>
        <taxon>Kickxellomycotina</taxon>
        <taxon>Kickxellomycetes</taxon>
        <taxon>Kickxellales</taxon>
        <taxon>Kickxellaceae</taxon>
        <taxon>Coemansia</taxon>
    </lineage>
</organism>
<dbReference type="EMBL" id="JANBUH010000553">
    <property type="protein sequence ID" value="KAJ2750478.1"/>
    <property type="molecule type" value="Genomic_DNA"/>
</dbReference>
<comment type="similarity">
    <text evidence="2">Belongs to the AEBP2/jing C2H2-type zinc-finger family.</text>
</comment>
<keyword evidence="1" id="KW-0156">Chromatin regulator</keyword>
<dbReference type="PROSITE" id="PS50157">
    <property type="entry name" value="ZINC_FINGER_C2H2_2"/>
    <property type="match status" value="1"/>
</dbReference>
<evidence type="ECO:0000313" key="6">
    <source>
        <dbReference type="EMBL" id="KAJ2750478.1"/>
    </source>
</evidence>
<dbReference type="PANTHER" id="PTHR46541:SF1">
    <property type="entry name" value="ZINC FINGER PROTEIN AEBP2"/>
    <property type="match status" value="1"/>
</dbReference>
<dbReference type="GO" id="GO:0008270">
    <property type="term" value="F:zinc ion binding"/>
    <property type="evidence" value="ECO:0007669"/>
    <property type="project" value="UniProtKB-KW"/>
</dbReference>
<sequence>MASSDIDPPSMPVPVIGRVACAWGACSAEFASTYLLAIHLSLAHISPDPHANHSCQWQSCPQYKVIAPTRYDMILHLKTHTGDRAYLCPFDGCDKVYKRSDFLIRHTNSHSTALPSTRQPSARARESRNTPRAELLLQSSSSESDDDLVMQSSKRRLSASDSDSYHPPLSSASEPTEAMLEAQLAYIRDQVADRTKTLTRVKEKSRRLRLENDILIDALEHA</sequence>
<dbReference type="InterPro" id="IPR036236">
    <property type="entry name" value="Znf_C2H2_sf"/>
</dbReference>
<dbReference type="InterPro" id="IPR013087">
    <property type="entry name" value="Znf_C2H2_type"/>
</dbReference>
<dbReference type="SMART" id="SM00355">
    <property type="entry name" value="ZnF_C2H2"/>
    <property type="match status" value="3"/>
</dbReference>
<dbReference type="InterPro" id="IPR052130">
    <property type="entry name" value="AEBP2/jing_C2H2-ZnF"/>
</dbReference>
<dbReference type="OrthoDB" id="3437960at2759"/>
<evidence type="ECO:0000256" key="1">
    <source>
        <dbReference type="ARBA" id="ARBA00022853"/>
    </source>
</evidence>
<feature type="domain" description="C2H2-type" evidence="5">
    <location>
        <begin position="86"/>
        <end position="115"/>
    </location>
</feature>
<dbReference type="Proteomes" id="UP001140011">
    <property type="component" value="Unassembled WGS sequence"/>
</dbReference>
<dbReference type="GO" id="GO:0035098">
    <property type="term" value="C:ESC/E(Z) complex"/>
    <property type="evidence" value="ECO:0007669"/>
    <property type="project" value="TreeGrafter"/>
</dbReference>
<dbReference type="GO" id="GO:0006325">
    <property type="term" value="P:chromatin organization"/>
    <property type="evidence" value="ECO:0007669"/>
    <property type="project" value="UniProtKB-KW"/>
</dbReference>
<name>A0A9W8L9N7_9FUNG</name>
<dbReference type="Gene3D" id="3.30.160.60">
    <property type="entry name" value="Classic Zinc Finger"/>
    <property type="match status" value="2"/>
</dbReference>
<keyword evidence="3" id="KW-0863">Zinc-finger</keyword>
<keyword evidence="3" id="KW-0862">Zinc</keyword>
<dbReference type="AlphaFoldDB" id="A0A9W8L9N7"/>
<dbReference type="PROSITE" id="PS00028">
    <property type="entry name" value="ZINC_FINGER_C2H2_1"/>
    <property type="match status" value="2"/>
</dbReference>
<dbReference type="GO" id="GO:0006357">
    <property type="term" value="P:regulation of transcription by RNA polymerase II"/>
    <property type="evidence" value="ECO:0007669"/>
    <property type="project" value="TreeGrafter"/>
</dbReference>
<dbReference type="PANTHER" id="PTHR46541">
    <property type="entry name" value="ZINC FINGER PROTEIN AEBP2"/>
    <property type="match status" value="1"/>
</dbReference>
<feature type="region of interest" description="Disordered" evidence="4">
    <location>
        <begin position="109"/>
        <end position="175"/>
    </location>
</feature>
<evidence type="ECO:0000256" key="2">
    <source>
        <dbReference type="ARBA" id="ARBA00037930"/>
    </source>
</evidence>
<evidence type="ECO:0000259" key="5">
    <source>
        <dbReference type="PROSITE" id="PS50157"/>
    </source>
</evidence>
<dbReference type="Pfam" id="PF00096">
    <property type="entry name" value="zf-C2H2"/>
    <property type="match status" value="1"/>
</dbReference>